<reference evidence="1" key="1">
    <citation type="submission" date="2021-06" db="EMBL/GenBank/DDBJ databases">
        <authorList>
            <person name="Kallberg Y."/>
            <person name="Tangrot J."/>
            <person name="Rosling A."/>
        </authorList>
    </citation>
    <scope>NUCLEOTIDE SEQUENCE</scope>
    <source>
        <strain evidence="1">IN212</strain>
    </source>
</reference>
<feature type="non-terminal residue" evidence="1">
    <location>
        <position position="81"/>
    </location>
</feature>
<protein>
    <submittedName>
        <fullName evidence="1">12285_t:CDS:1</fullName>
    </submittedName>
</protein>
<evidence type="ECO:0000313" key="1">
    <source>
        <dbReference type="EMBL" id="CAG8599123.1"/>
    </source>
</evidence>
<dbReference type="Proteomes" id="UP000789396">
    <property type="component" value="Unassembled WGS sequence"/>
</dbReference>
<name>A0A9N9CEQ6_9GLOM</name>
<sequence>PGKTIAVPTITKLTKDLEIIMKRNLKTFDLDNASIRVRKNVTSILKLIGTNHNDDNFLRENKIGYNILLASSQTQTLNNHK</sequence>
<comment type="caution">
    <text evidence="1">The sequence shown here is derived from an EMBL/GenBank/DDBJ whole genome shotgun (WGS) entry which is preliminary data.</text>
</comment>
<accession>A0A9N9CEQ6</accession>
<keyword evidence="2" id="KW-1185">Reference proteome</keyword>
<proteinExistence type="predicted"/>
<organism evidence="1 2">
    <name type="scientific">Racocetra fulgida</name>
    <dbReference type="NCBI Taxonomy" id="60492"/>
    <lineage>
        <taxon>Eukaryota</taxon>
        <taxon>Fungi</taxon>
        <taxon>Fungi incertae sedis</taxon>
        <taxon>Mucoromycota</taxon>
        <taxon>Glomeromycotina</taxon>
        <taxon>Glomeromycetes</taxon>
        <taxon>Diversisporales</taxon>
        <taxon>Gigasporaceae</taxon>
        <taxon>Racocetra</taxon>
    </lineage>
</organism>
<gene>
    <name evidence="1" type="ORF">RFULGI_LOCUS6533</name>
</gene>
<dbReference type="AlphaFoldDB" id="A0A9N9CEQ6"/>
<evidence type="ECO:0000313" key="2">
    <source>
        <dbReference type="Proteomes" id="UP000789396"/>
    </source>
</evidence>
<dbReference type="EMBL" id="CAJVPZ010008557">
    <property type="protein sequence ID" value="CAG8599123.1"/>
    <property type="molecule type" value="Genomic_DNA"/>
</dbReference>